<dbReference type="PANTHER" id="PTHR48043:SF145">
    <property type="entry name" value="FI06409P-RELATED"/>
    <property type="match status" value="1"/>
</dbReference>
<accession>A0A2B4SK33</accession>
<dbReference type="GO" id="GO:0015020">
    <property type="term" value="F:glucuronosyltransferase activity"/>
    <property type="evidence" value="ECO:0007669"/>
    <property type="project" value="UniProtKB-EC"/>
</dbReference>
<dbReference type="PROSITE" id="PS00375">
    <property type="entry name" value="UDPGT"/>
    <property type="match status" value="1"/>
</dbReference>
<evidence type="ECO:0000256" key="3">
    <source>
        <dbReference type="ARBA" id="ARBA00022679"/>
    </source>
</evidence>
<keyword evidence="7" id="KW-1185">Reference proteome</keyword>
<reference evidence="7" key="1">
    <citation type="journal article" date="2017" name="bioRxiv">
        <title>Comparative analysis of the genomes of Stylophora pistillata and Acropora digitifera provides evidence for extensive differences between species of corals.</title>
        <authorList>
            <person name="Voolstra C.R."/>
            <person name="Li Y."/>
            <person name="Liew Y.J."/>
            <person name="Baumgarten S."/>
            <person name="Zoccola D."/>
            <person name="Flot J.-F."/>
            <person name="Tambutte S."/>
            <person name="Allemand D."/>
            <person name="Aranda M."/>
        </authorList>
    </citation>
    <scope>NUCLEOTIDE SEQUENCE [LARGE SCALE GENOMIC DNA]</scope>
</reference>
<comment type="caution">
    <text evidence="6">The sequence shown here is derived from an EMBL/GenBank/DDBJ whole genome shotgun (WGS) entry which is preliminary data.</text>
</comment>
<dbReference type="EC" id="2.4.1.17" evidence="5"/>
<dbReference type="PANTHER" id="PTHR48043">
    <property type="entry name" value="EG:EG0003.4 PROTEIN-RELATED"/>
    <property type="match status" value="1"/>
</dbReference>
<dbReference type="CDD" id="cd03784">
    <property type="entry name" value="GT1_Gtf-like"/>
    <property type="match status" value="1"/>
</dbReference>
<evidence type="ECO:0000256" key="1">
    <source>
        <dbReference type="ARBA" id="ARBA00009995"/>
    </source>
</evidence>
<keyword evidence="2 4" id="KW-0328">Glycosyltransferase</keyword>
<dbReference type="FunFam" id="3.40.50.2000:FF:000021">
    <property type="entry name" value="UDP-glucuronosyltransferase"/>
    <property type="match status" value="1"/>
</dbReference>
<evidence type="ECO:0000256" key="4">
    <source>
        <dbReference type="RuleBase" id="RU003718"/>
    </source>
</evidence>
<dbReference type="EMBL" id="LSMT01000074">
    <property type="protein sequence ID" value="PFX28938.1"/>
    <property type="molecule type" value="Genomic_DNA"/>
</dbReference>
<evidence type="ECO:0000256" key="5">
    <source>
        <dbReference type="RuleBase" id="RU362059"/>
    </source>
</evidence>
<organism evidence="6 7">
    <name type="scientific">Stylophora pistillata</name>
    <name type="common">Smooth cauliflower coral</name>
    <dbReference type="NCBI Taxonomy" id="50429"/>
    <lineage>
        <taxon>Eukaryota</taxon>
        <taxon>Metazoa</taxon>
        <taxon>Cnidaria</taxon>
        <taxon>Anthozoa</taxon>
        <taxon>Hexacorallia</taxon>
        <taxon>Scleractinia</taxon>
        <taxon>Astrocoeniina</taxon>
        <taxon>Pocilloporidae</taxon>
        <taxon>Stylophora</taxon>
    </lineage>
</organism>
<evidence type="ECO:0000313" key="7">
    <source>
        <dbReference type="Proteomes" id="UP000225706"/>
    </source>
</evidence>
<protein>
    <recommendedName>
        <fullName evidence="5">UDP-glucuronosyltransferase</fullName>
        <ecNumber evidence="5">2.4.1.17</ecNumber>
    </recommendedName>
</protein>
<dbReference type="Proteomes" id="UP000225706">
    <property type="component" value="Unassembled WGS sequence"/>
</dbReference>
<evidence type="ECO:0000256" key="2">
    <source>
        <dbReference type="ARBA" id="ARBA00022676"/>
    </source>
</evidence>
<sequence>MEVVCESLLNDTELLYEIKDFDLIVYESFAPCAPLVAELFDIPEVVINSNPPSNLDNSLYMVPFPVSYVPSRLLPFSCEMSFPQRVINFCMVNIFQFVLETLSVRSYSSLKEKYNITPDVSFREAVASAELVLFNGDFAIECPQPLLPGQIMLGPIAAESKPNPLPPDLADFINSSGAHGFIIASFGSYAQTIISKRTIDVLAAAFGKLKQKVIWKLKGYIPSSLSPNIKVMKWIPQNDLLAHKDIKAFVSHTGINSFYESAYHGVPVVAIPLFMDQFSNARKAEYFGIATVLDHQTMSAKELFEAIQLVMNEPRFKETSMRISRLMKDSPRTPLEKAGDWIEYVHRHGGAQHLRAQVFNIPWYQYYLLDVIAFLVAIVMLVVMVMSLACRCLCRVCCKRSANKNKED</sequence>
<gene>
    <name evidence="6" type="primary">Ugt2b1</name>
    <name evidence="6" type="ORF">AWC38_SpisGene6304</name>
</gene>
<dbReference type="Pfam" id="PF00201">
    <property type="entry name" value="UDPGT"/>
    <property type="match status" value="1"/>
</dbReference>
<keyword evidence="5" id="KW-0812">Transmembrane</keyword>
<dbReference type="STRING" id="50429.A0A2B4SK33"/>
<evidence type="ECO:0000313" key="6">
    <source>
        <dbReference type="EMBL" id="PFX28938.1"/>
    </source>
</evidence>
<dbReference type="InterPro" id="IPR002213">
    <property type="entry name" value="UDP_glucos_trans"/>
</dbReference>
<dbReference type="GO" id="GO:0016020">
    <property type="term" value="C:membrane"/>
    <property type="evidence" value="ECO:0007669"/>
    <property type="project" value="UniProtKB-SubCell"/>
</dbReference>
<name>A0A2B4SK33_STYPI</name>
<dbReference type="InterPro" id="IPR035595">
    <property type="entry name" value="UDP_glycos_trans_CS"/>
</dbReference>
<keyword evidence="3 4" id="KW-0808">Transferase</keyword>
<dbReference type="InterPro" id="IPR050271">
    <property type="entry name" value="UDP-glycosyltransferase"/>
</dbReference>
<proteinExistence type="inferred from homology"/>
<dbReference type="SUPFAM" id="SSF53756">
    <property type="entry name" value="UDP-Glycosyltransferase/glycogen phosphorylase"/>
    <property type="match status" value="1"/>
</dbReference>
<comment type="similarity">
    <text evidence="1 4">Belongs to the UDP-glycosyltransferase family.</text>
</comment>
<comment type="subcellular location">
    <subcellularLocation>
        <location evidence="5">Membrane</location>
        <topology evidence="5">Single-pass membrane protein</topology>
    </subcellularLocation>
</comment>
<feature type="transmembrane region" description="Helical" evidence="5">
    <location>
        <begin position="366"/>
        <end position="390"/>
    </location>
</feature>
<dbReference type="Gene3D" id="3.40.50.2000">
    <property type="entry name" value="Glycogen Phosphorylase B"/>
    <property type="match status" value="2"/>
</dbReference>
<keyword evidence="5" id="KW-0472">Membrane</keyword>
<dbReference type="AlphaFoldDB" id="A0A2B4SK33"/>
<comment type="catalytic activity">
    <reaction evidence="5">
        <text>glucuronate acceptor + UDP-alpha-D-glucuronate = acceptor beta-D-glucuronoside + UDP + H(+)</text>
        <dbReference type="Rhea" id="RHEA:21032"/>
        <dbReference type="ChEBI" id="CHEBI:15378"/>
        <dbReference type="ChEBI" id="CHEBI:58052"/>
        <dbReference type="ChEBI" id="CHEBI:58223"/>
        <dbReference type="ChEBI" id="CHEBI:132367"/>
        <dbReference type="ChEBI" id="CHEBI:132368"/>
        <dbReference type="EC" id="2.4.1.17"/>
    </reaction>
</comment>
<dbReference type="OrthoDB" id="5983272at2759"/>
<keyword evidence="5" id="KW-1133">Transmembrane helix</keyword>